<sequence>GLCPPEAGTSLTSSFEFLCVKQEAGLAVESDVRDLVLEKENKTWEEAVVHCRAQHRELASIVSEKEQRYAAYLSERANSPLVWIGLRQSRLFGFWFWMNSEPLDYTKWKGGVQPPGYPDSSPCVAMTTGSDPHWTEKPCAEKLNFFCF</sequence>
<keyword evidence="3" id="KW-1185">Reference proteome</keyword>
<proteinExistence type="predicted"/>
<dbReference type="Proteomes" id="UP001369086">
    <property type="component" value="Unassembled WGS sequence"/>
</dbReference>
<dbReference type="PANTHER" id="PTHR45784:SF5">
    <property type="entry name" value="C-TYPE LECTIN DOMAIN FAMILY 20 MEMBER A-RELATED"/>
    <property type="match status" value="1"/>
</dbReference>
<dbReference type="CDD" id="cd00037">
    <property type="entry name" value="CLECT"/>
    <property type="match status" value="1"/>
</dbReference>
<dbReference type="SMART" id="SM00034">
    <property type="entry name" value="CLECT"/>
    <property type="match status" value="1"/>
</dbReference>
<dbReference type="EMBL" id="JAHFZB010000038">
    <property type="protein sequence ID" value="KAK6469594.1"/>
    <property type="molecule type" value="Genomic_DNA"/>
</dbReference>
<comment type="caution">
    <text evidence="2">The sequence shown here is derived from an EMBL/GenBank/DDBJ whole genome shotgun (WGS) entry which is preliminary data.</text>
</comment>
<dbReference type="Gene3D" id="3.10.100.10">
    <property type="entry name" value="Mannose-Binding Protein A, subunit A"/>
    <property type="match status" value="1"/>
</dbReference>
<feature type="domain" description="C-type lectin" evidence="1">
    <location>
        <begin position="37"/>
        <end position="148"/>
    </location>
</feature>
<feature type="non-terminal residue" evidence="2">
    <location>
        <position position="1"/>
    </location>
</feature>
<evidence type="ECO:0000313" key="2">
    <source>
        <dbReference type="EMBL" id="KAK6469594.1"/>
    </source>
</evidence>
<dbReference type="InterPro" id="IPR001304">
    <property type="entry name" value="C-type_lectin-like"/>
</dbReference>
<reference evidence="2 3" key="1">
    <citation type="submission" date="2021-05" db="EMBL/GenBank/DDBJ databases">
        <authorList>
            <person name="Zahm M."/>
            <person name="Klopp C."/>
            <person name="Cabau C."/>
            <person name="Kuhl H."/>
            <person name="Suciu R."/>
            <person name="Ciorpac M."/>
            <person name="Holostenco D."/>
            <person name="Gessner J."/>
            <person name="Wuertz S."/>
            <person name="Hohne C."/>
            <person name="Stock M."/>
            <person name="Gislard M."/>
            <person name="Lluch J."/>
            <person name="Milhes M."/>
            <person name="Lampietro C."/>
            <person name="Lopez Roques C."/>
            <person name="Donnadieu C."/>
            <person name="Du K."/>
            <person name="Schartl M."/>
            <person name="Guiguen Y."/>
        </authorList>
    </citation>
    <scope>NUCLEOTIDE SEQUENCE [LARGE SCALE GENOMIC DNA]</scope>
    <source>
        <strain evidence="2">Hh-F2</strain>
        <tissue evidence="2">Blood</tissue>
    </source>
</reference>
<dbReference type="InterPro" id="IPR016187">
    <property type="entry name" value="CTDL_fold"/>
</dbReference>
<dbReference type="Pfam" id="PF00059">
    <property type="entry name" value="Lectin_C"/>
    <property type="match status" value="1"/>
</dbReference>
<dbReference type="SUPFAM" id="SSF56436">
    <property type="entry name" value="C-type lectin-like"/>
    <property type="match status" value="1"/>
</dbReference>
<protein>
    <submittedName>
        <fullName evidence="2">C-type lectin 1-like</fullName>
    </submittedName>
</protein>
<name>A0ABR0YB38_HUSHU</name>
<accession>A0ABR0YB38</accession>
<organism evidence="2 3">
    <name type="scientific">Huso huso</name>
    <name type="common">Beluga</name>
    <name type="synonym">Acipenser huso</name>
    <dbReference type="NCBI Taxonomy" id="61971"/>
    <lineage>
        <taxon>Eukaryota</taxon>
        <taxon>Metazoa</taxon>
        <taxon>Chordata</taxon>
        <taxon>Craniata</taxon>
        <taxon>Vertebrata</taxon>
        <taxon>Euteleostomi</taxon>
        <taxon>Actinopterygii</taxon>
        <taxon>Chondrostei</taxon>
        <taxon>Acipenseriformes</taxon>
        <taxon>Acipenseridae</taxon>
        <taxon>Huso</taxon>
    </lineage>
</organism>
<gene>
    <name evidence="2" type="ORF">HHUSO_G31917</name>
</gene>
<dbReference type="InterPro" id="IPR016186">
    <property type="entry name" value="C-type_lectin-like/link_sf"/>
</dbReference>
<dbReference type="PANTHER" id="PTHR45784">
    <property type="entry name" value="C-TYPE LECTIN DOMAIN FAMILY 20 MEMBER A-RELATED"/>
    <property type="match status" value="1"/>
</dbReference>
<evidence type="ECO:0000313" key="3">
    <source>
        <dbReference type="Proteomes" id="UP001369086"/>
    </source>
</evidence>
<evidence type="ECO:0000259" key="1">
    <source>
        <dbReference type="PROSITE" id="PS50041"/>
    </source>
</evidence>
<dbReference type="PROSITE" id="PS50041">
    <property type="entry name" value="C_TYPE_LECTIN_2"/>
    <property type="match status" value="1"/>
</dbReference>